<dbReference type="EMBL" id="NZBD01000011">
    <property type="protein sequence ID" value="MAG18178.1"/>
    <property type="molecule type" value="Genomic_DNA"/>
</dbReference>
<evidence type="ECO:0000313" key="2">
    <source>
        <dbReference type="EMBL" id="MAG18178.1"/>
    </source>
</evidence>
<proteinExistence type="predicted"/>
<sequence>MNLKETIKPTRKKVLVTIVIFLILSIGSFLVNKTITPSGSCMDATCHNVGFPMVFGGEVTGCGGPIAPVGETCSTSYEIVNLQNIIIDLIFAYLVAVIILEFKVKK</sequence>
<keyword evidence="1" id="KW-0472">Membrane</keyword>
<comment type="caution">
    <text evidence="2">The sequence shown here is derived from an EMBL/GenBank/DDBJ whole genome shotgun (WGS) entry which is preliminary data.</text>
</comment>
<accession>A0A2D6LQ02</accession>
<dbReference type="Proteomes" id="UP000226712">
    <property type="component" value="Unassembled WGS sequence"/>
</dbReference>
<organism evidence="2 3">
    <name type="scientific">Candidatus Iainarchaeum sp</name>
    <dbReference type="NCBI Taxonomy" id="3101447"/>
    <lineage>
        <taxon>Archaea</taxon>
        <taxon>Candidatus Iainarchaeota</taxon>
        <taxon>Candidatus Iainarchaeia</taxon>
        <taxon>Candidatus Iainarchaeales</taxon>
        <taxon>Candidatus Iainarchaeaceae</taxon>
        <taxon>Candidatus Iainarchaeum</taxon>
    </lineage>
</organism>
<dbReference type="AlphaFoldDB" id="A0A2D6LQ02"/>
<keyword evidence="1" id="KW-0812">Transmembrane</keyword>
<evidence type="ECO:0000313" key="3">
    <source>
        <dbReference type="Proteomes" id="UP000226712"/>
    </source>
</evidence>
<protein>
    <submittedName>
        <fullName evidence="2">Uncharacterized protein</fullName>
    </submittedName>
</protein>
<keyword evidence="1" id="KW-1133">Transmembrane helix</keyword>
<feature type="transmembrane region" description="Helical" evidence="1">
    <location>
        <begin position="12"/>
        <end position="31"/>
    </location>
</feature>
<reference evidence="3" key="1">
    <citation type="submission" date="2017-09" db="EMBL/GenBank/DDBJ databases">
        <title>The Reconstruction of 2,631 Draft Metagenome-Assembled Genomes from the Global Oceans.</title>
        <authorList>
            <person name="Tully B.J."/>
            <person name="Graham E.D."/>
            <person name="Heidelberg J.F."/>
        </authorList>
    </citation>
    <scope>NUCLEOTIDE SEQUENCE [LARGE SCALE GENOMIC DNA]</scope>
</reference>
<evidence type="ECO:0000256" key="1">
    <source>
        <dbReference type="SAM" id="Phobius"/>
    </source>
</evidence>
<gene>
    <name evidence="2" type="ORF">CL944_01755</name>
</gene>
<feature type="transmembrane region" description="Helical" evidence="1">
    <location>
        <begin position="85"/>
        <end position="102"/>
    </location>
</feature>
<name>A0A2D6LQ02_9ARCH</name>